<sequence>MMGMGFKWMAILSLVTFVITFGAVSYEVVPVGIDSIKLLEVERKLSLLNKQAVKSIHSEDGDIIDCVDIYKQPAFDHPGLRNHTIQITPSFSPTMERTTTTMKNATKGKGGSSVTVTSQLWQRSGNCPDGTIPIRRVQKENLLKSSSLKDYGRKKPRLSQRFNHLDKNIDLHLPQENRSVAILIAQGFSYLGARADIKVDNPFVESDDEYSTSQVSLKNSNDKGYEAIESGWAVNPRVYGDKTTRLFVYWTVDSSETTGCFDLTCPGFVQTSNEVALGAAIYPISKPRGLPYQITVYISKDPFTGNWWVQYGDDVNIGYWPADLFSSLSYHAETVEWGGEVYSSKIRTHPHTATAMGNGQFPMFDDYGCISGCVKRMRVRENSLDLRFPEFVNTYADEYNCYNVYYVEDYVEDPEFYYGGPGKSLWCP</sequence>
<dbReference type="EMBL" id="CM037155">
    <property type="protein sequence ID" value="KAH7846490.1"/>
    <property type="molecule type" value="Genomic_DNA"/>
</dbReference>
<protein>
    <submittedName>
        <fullName evidence="1">Uncharacterized protein</fullName>
    </submittedName>
</protein>
<gene>
    <name evidence="1" type="ORF">Vadar_014576</name>
</gene>
<dbReference type="Proteomes" id="UP000828048">
    <property type="component" value="Chromosome 5"/>
</dbReference>
<name>A0ACB7Y0L8_9ERIC</name>
<accession>A0ACB7Y0L8</accession>
<evidence type="ECO:0000313" key="2">
    <source>
        <dbReference type="Proteomes" id="UP000828048"/>
    </source>
</evidence>
<keyword evidence="2" id="KW-1185">Reference proteome</keyword>
<proteinExistence type="predicted"/>
<organism evidence="1 2">
    <name type="scientific">Vaccinium darrowii</name>
    <dbReference type="NCBI Taxonomy" id="229202"/>
    <lineage>
        <taxon>Eukaryota</taxon>
        <taxon>Viridiplantae</taxon>
        <taxon>Streptophyta</taxon>
        <taxon>Embryophyta</taxon>
        <taxon>Tracheophyta</taxon>
        <taxon>Spermatophyta</taxon>
        <taxon>Magnoliopsida</taxon>
        <taxon>eudicotyledons</taxon>
        <taxon>Gunneridae</taxon>
        <taxon>Pentapetalae</taxon>
        <taxon>asterids</taxon>
        <taxon>Ericales</taxon>
        <taxon>Ericaceae</taxon>
        <taxon>Vaccinioideae</taxon>
        <taxon>Vaccinieae</taxon>
        <taxon>Vaccinium</taxon>
    </lineage>
</organism>
<reference evidence="1 2" key="1">
    <citation type="journal article" date="2021" name="Hortic Res">
        <title>High-quality reference genome and annotation aids understanding of berry development for evergreen blueberry (Vaccinium darrowii).</title>
        <authorList>
            <person name="Yu J."/>
            <person name="Hulse-Kemp A.M."/>
            <person name="Babiker E."/>
            <person name="Staton M."/>
        </authorList>
    </citation>
    <scope>NUCLEOTIDE SEQUENCE [LARGE SCALE GENOMIC DNA]</scope>
    <source>
        <strain evidence="2">cv. NJ 8807/NJ 8810</strain>
        <tissue evidence="1">Young leaf</tissue>
    </source>
</reference>
<comment type="caution">
    <text evidence="1">The sequence shown here is derived from an EMBL/GenBank/DDBJ whole genome shotgun (WGS) entry which is preliminary data.</text>
</comment>
<evidence type="ECO:0000313" key="1">
    <source>
        <dbReference type="EMBL" id="KAH7846490.1"/>
    </source>
</evidence>